<dbReference type="InterPro" id="IPR002347">
    <property type="entry name" value="SDR_fam"/>
</dbReference>
<dbReference type="GO" id="GO:0016491">
    <property type="term" value="F:oxidoreductase activity"/>
    <property type="evidence" value="ECO:0007669"/>
    <property type="project" value="UniProtKB-KW"/>
</dbReference>
<evidence type="ECO:0000313" key="4">
    <source>
        <dbReference type="EMBL" id="CAE0436987.1"/>
    </source>
</evidence>
<comment type="similarity">
    <text evidence="1">Belongs to the short-chain dehydrogenases/reductases (SDR) family.</text>
</comment>
<feature type="transmembrane region" description="Helical" evidence="3">
    <location>
        <begin position="27"/>
        <end position="44"/>
    </location>
</feature>
<keyword evidence="3" id="KW-1133">Transmembrane helix</keyword>
<reference evidence="4" key="1">
    <citation type="submission" date="2021-01" db="EMBL/GenBank/DDBJ databases">
        <authorList>
            <person name="Corre E."/>
            <person name="Pelletier E."/>
            <person name="Niang G."/>
            <person name="Scheremetjew M."/>
            <person name="Finn R."/>
            <person name="Kale V."/>
            <person name="Holt S."/>
            <person name="Cochrane G."/>
            <person name="Meng A."/>
            <person name="Brown T."/>
            <person name="Cohen L."/>
        </authorList>
    </citation>
    <scope>NUCLEOTIDE SEQUENCE</scope>
    <source>
        <strain evidence="4">GSBS06</strain>
    </source>
</reference>
<protein>
    <submittedName>
        <fullName evidence="4">Uncharacterized protein</fullName>
    </submittedName>
</protein>
<dbReference type="PANTHER" id="PTHR24320:SF152">
    <property type="entry name" value="SHORT-CHAIN DEHYDROGENASE_REDUCTASE FAMILY PROTEIN"/>
    <property type="match status" value="1"/>
</dbReference>
<dbReference type="InterPro" id="IPR036291">
    <property type="entry name" value="NAD(P)-bd_dom_sf"/>
</dbReference>
<accession>A0A7S3PHH7</accession>
<dbReference type="AlphaFoldDB" id="A0A7S3PHH7"/>
<organism evidence="4">
    <name type="scientific">Aplanochytrium stocchinoi</name>
    <dbReference type="NCBI Taxonomy" id="215587"/>
    <lineage>
        <taxon>Eukaryota</taxon>
        <taxon>Sar</taxon>
        <taxon>Stramenopiles</taxon>
        <taxon>Bigyra</taxon>
        <taxon>Labyrinthulomycetes</taxon>
        <taxon>Thraustochytrida</taxon>
        <taxon>Thraustochytriidae</taxon>
        <taxon>Aplanochytrium</taxon>
    </lineage>
</organism>
<keyword evidence="3" id="KW-0812">Transmembrane</keyword>
<gene>
    <name evidence="4" type="ORF">ASTO00021_LOCUS7232</name>
</gene>
<evidence type="ECO:0000256" key="2">
    <source>
        <dbReference type="ARBA" id="ARBA00023002"/>
    </source>
</evidence>
<proteinExistence type="inferred from homology"/>
<feature type="transmembrane region" description="Helical" evidence="3">
    <location>
        <begin position="56"/>
        <end position="74"/>
    </location>
</feature>
<sequence length="398" mass="44030">MGINMLLSVLISLYTVAFIILRGGELAYIIETPVFWISLSVGYLTLVHSVGLSKTFFTILCIICMIWIFDVYLYEFPQLYPVENFLGKVIVVTGANSGTGLATALEVAAKGGTVYLGCRSRSKCLAAESYINSRARLGKAIAVPEPLDLAHLDSVAKFTQALADVEIDILLNNAGFAPEAGAKPTANGFEPAFGSMHMGHFYLTKLILGQRKDPNHEVRVVNVASGTHYACLWYDCLHDLKDNRALEESEGEFNYWRSKLANVLHAWELKNKYNSVTSYSVNLGFVATNITIMSQYGNYFLQRSPDVGVRPILYAMSVIASNELNGYIVDGTFGISKPLSDFNIPLAIVFYGVSKFVATTEGLNHIPRSPFSEDEAKHERLRLWQTSEHLLKEALAKS</sequence>
<dbReference type="Pfam" id="PF00106">
    <property type="entry name" value="adh_short"/>
    <property type="match status" value="1"/>
</dbReference>
<dbReference type="PANTHER" id="PTHR24320">
    <property type="entry name" value="RETINOL DEHYDROGENASE"/>
    <property type="match status" value="1"/>
</dbReference>
<keyword evidence="2" id="KW-0560">Oxidoreductase</keyword>
<evidence type="ECO:0000256" key="3">
    <source>
        <dbReference type="SAM" id="Phobius"/>
    </source>
</evidence>
<keyword evidence="3" id="KW-0472">Membrane</keyword>
<dbReference type="PRINTS" id="PR00081">
    <property type="entry name" value="GDHRDH"/>
</dbReference>
<dbReference type="SUPFAM" id="SSF51735">
    <property type="entry name" value="NAD(P)-binding Rossmann-fold domains"/>
    <property type="match status" value="1"/>
</dbReference>
<evidence type="ECO:0000256" key="1">
    <source>
        <dbReference type="ARBA" id="ARBA00006484"/>
    </source>
</evidence>
<dbReference type="Gene3D" id="3.40.50.720">
    <property type="entry name" value="NAD(P)-binding Rossmann-like Domain"/>
    <property type="match status" value="1"/>
</dbReference>
<name>A0A7S3PHH7_9STRA</name>
<dbReference type="EMBL" id="HBIN01009704">
    <property type="protein sequence ID" value="CAE0436987.1"/>
    <property type="molecule type" value="Transcribed_RNA"/>
</dbReference>